<reference evidence="2 3" key="1">
    <citation type="submission" date="2020-08" db="EMBL/GenBank/DDBJ databases">
        <title>Genomic Encyclopedia of Type Strains, Phase IV (KMG-IV): sequencing the most valuable type-strain genomes for metagenomic binning, comparative biology and taxonomic classification.</title>
        <authorList>
            <person name="Goeker M."/>
        </authorList>
    </citation>
    <scope>NUCLEOTIDE SEQUENCE [LARGE SCALE GENOMIC DNA]</scope>
    <source>
        <strain evidence="2 3">DSM 26189</strain>
    </source>
</reference>
<gene>
    <name evidence="2" type="ORF">GGR43_000773</name>
</gene>
<accession>A0A7W6BK62</accession>
<dbReference type="Proteomes" id="UP000571950">
    <property type="component" value="Unassembled WGS sequence"/>
</dbReference>
<organism evidence="2 3">
    <name type="scientific">Sphingobium jiangsuense</name>
    <dbReference type="NCBI Taxonomy" id="870476"/>
    <lineage>
        <taxon>Bacteria</taxon>
        <taxon>Pseudomonadati</taxon>
        <taxon>Pseudomonadota</taxon>
        <taxon>Alphaproteobacteria</taxon>
        <taxon>Sphingomonadales</taxon>
        <taxon>Sphingomonadaceae</taxon>
        <taxon>Sphingobium</taxon>
    </lineage>
</organism>
<protein>
    <submittedName>
        <fullName evidence="2">Uncharacterized protein</fullName>
    </submittedName>
</protein>
<comment type="caution">
    <text evidence="2">The sequence shown here is derived from an EMBL/GenBank/DDBJ whole genome shotgun (WGS) entry which is preliminary data.</text>
</comment>
<dbReference type="AlphaFoldDB" id="A0A7W6BK62"/>
<evidence type="ECO:0000313" key="3">
    <source>
        <dbReference type="Proteomes" id="UP000571950"/>
    </source>
</evidence>
<feature type="region of interest" description="Disordered" evidence="1">
    <location>
        <begin position="61"/>
        <end position="94"/>
    </location>
</feature>
<evidence type="ECO:0000256" key="1">
    <source>
        <dbReference type="SAM" id="MobiDB-lite"/>
    </source>
</evidence>
<dbReference type="RefSeq" id="WP_188070629.1">
    <property type="nucleotide sequence ID" value="NZ_BSPS01000022.1"/>
</dbReference>
<name>A0A7W6BK62_9SPHN</name>
<keyword evidence="3" id="KW-1185">Reference proteome</keyword>
<evidence type="ECO:0000313" key="2">
    <source>
        <dbReference type="EMBL" id="MBB3925072.1"/>
    </source>
</evidence>
<proteinExistence type="predicted"/>
<dbReference type="EMBL" id="JACIDT010000002">
    <property type="protein sequence ID" value="MBB3925072.1"/>
    <property type="molecule type" value="Genomic_DNA"/>
</dbReference>
<feature type="compositionally biased region" description="Polar residues" evidence="1">
    <location>
        <begin position="70"/>
        <end position="83"/>
    </location>
</feature>
<sequence length="94" mass="10414">MSRAVIRNGTAYPYAVCRAGARMPRFRHQTEDEARAAAMQESIKRPGTAFYVFEEIARITVPHPDRQAPGDQQSRAATLSPSRPAQRGGARDDD</sequence>